<evidence type="ECO:0000256" key="6">
    <source>
        <dbReference type="HAMAP-Rule" id="MF_00740"/>
    </source>
</evidence>
<dbReference type="CDD" id="cd16009">
    <property type="entry name" value="PPM"/>
    <property type="match status" value="1"/>
</dbReference>
<dbReference type="GO" id="GO:0030145">
    <property type="term" value="F:manganese ion binding"/>
    <property type="evidence" value="ECO:0007669"/>
    <property type="project" value="UniProtKB-UniRule"/>
</dbReference>
<evidence type="ECO:0000256" key="3">
    <source>
        <dbReference type="ARBA" id="ARBA00022723"/>
    </source>
</evidence>
<dbReference type="HAMAP" id="MF_00740">
    <property type="entry name" value="Phosphopentomut"/>
    <property type="match status" value="1"/>
</dbReference>
<dbReference type="SUPFAM" id="SSF143856">
    <property type="entry name" value="DeoB insert domain-like"/>
    <property type="match status" value="1"/>
</dbReference>
<dbReference type="GO" id="GO:0000287">
    <property type="term" value="F:magnesium ion binding"/>
    <property type="evidence" value="ECO:0007669"/>
    <property type="project" value="UniProtKB-UniRule"/>
</dbReference>
<sequence>MKRVILIVLDSVGMGELPDAGKYGDTGSNTLGNIAERIKGFSLPELEKLGLGNIDGMKGIKKSDKAEGCYGRMAEQSAGKDTTTGHWEIAGLILKKPFPVYPEGFPADIIERFEKAIGTKIIGNVAASGTEIIKQLGREHVRTGYPIVYTSADSVFQIAAHEEVIPVEKLYEMCAKAREIMSGEHAVGRVIARPFAGEEGNYKRTDRRRDFSLSPFDKTILDYVSEAGYEVKAVGKIEDIFNKQGITEAVHTHDNMDGVDRTLSYMEKDFEGMIFTNLVDFDMLFGHRNDVEGYARALKEFDRRVPEILDRLKEDDMLIITADHGCDPTTESTDHSREYVPLLVYGKKLKQNVNLGTRGTFADISATIAEFFGIKSTGNGTSFYNSIA</sequence>
<dbReference type="GO" id="GO:0006018">
    <property type="term" value="P:2-deoxyribose 1-phosphate catabolic process"/>
    <property type="evidence" value="ECO:0007669"/>
    <property type="project" value="UniProtKB-UniRule"/>
</dbReference>
<dbReference type="EC" id="5.4.2.7" evidence="6 7"/>
<dbReference type="InterPro" id="IPR017850">
    <property type="entry name" value="Alkaline_phosphatase_core_sf"/>
</dbReference>
<feature type="binding site" evidence="6">
    <location>
        <position position="323"/>
    </location>
    <ligand>
        <name>Mn(2+)</name>
        <dbReference type="ChEBI" id="CHEBI:29035"/>
        <label>1</label>
    </ligand>
</feature>
<comment type="subcellular location">
    <subcellularLocation>
        <location evidence="6">Cytoplasm</location>
    </subcellularLocation>
</comment>
<protein>
    <recommendedName>
        <fullName evidence="6 7">Phosphopentomutase</fullName>
        <ecNumber evidence="6 7">5.4.2.7</ecNumber>
    </recommendedName>
    <alternativeName>
        <fullName evidence="6">Phosphodeoxyribomutase</fullName>
    </alternativeName>
</protein>
<dbReference type="SUPFAM" id="SSF53649">
    <property type="entry name" value="Alkaline phosphatase-like"/>
    <property type="match status" value="1"/>
</dbReference>
<dbReference type="InterPro" id="IPR024052">
    <property type="entry name" value="Phosphopentomutase_DeoB_cap_sf"/>
</dbReference>
<dbReference type="GO" id="GO:0005829">
    <property type="term" value="C:cytosol"/>
    <property type="evidence" value="ECO:0007669"/>
    <property type="project" value="TreeGrafter"/>
</dbReference>
<keyword evidence="5 6" id="KW-0413">Isomerase</keyword>
<dbReference type="AlphaFoldDB" id="A0A2K2FH15"/>
<evidence type="ECO:0000259" key="8">
    <source>
        <dbReference type="Pfam" id="PF01676"/>
    </source>
</evidence>
<keyword evidence="4 6" id="KW-0464">Manganese</keyword>
<evidence type="ECO:0000256" key="5">
    <source>
        <dbReference type="ARBA" id="ARBA00023235"/>
    </source>
</evidence>
<dbReference type="EMBL" id="NIOJ01000031">
    <property type="protein sequence ID" value="PNT98048.1"/>
    <property type="molecule type" value="Genomic_DNA"/>
</dbReference>
<feature type="binding site" evidence="6">
    <location>
        <position position="282"/>
    </location>
    <ligand>
        <name>Mn(2+)</name>
        <dbReference type="ChEBI" id="CHEBI:29035"/>
        <label>2</label>
    </ligand>
</feature>
<dbReference type="PANTHER" id="PTHR21110">
    <property type="entry name" value="PHOSPHOPENTOMUTASE"/>
    <property type="match status" value="1"/>
</dbReference>
<dbReference type="InterPro" id="IPR006124">
    <property type="entry name" value="Metalloenzyme"/>
</dbReference>
<feature type="binding site" evidence="6">
    <location>
        <position position="10"/>
    </location>
    <ligand>
        <name>Mn(2+)</name>
        <dbReference type="ChEBI" id="CHEBI:29035"/>
        <label>1</label>
    </ligand>
</feature>
<dbReference type="PANTHER" id="PTHR21110:SF0">
    <property type="entry name" value="PHOSPHOPENTOMUTASE"/>
    <property type="match status" value="1"/>
</dbReference>
<dbReference type="FunFam" id="3.30.70.1250:FF:000001">
    <property type="entry name" value="Phosphopentomutase"/>
    <property type="match status" value="1"/>
</dbReference>
<evidence type="ECO:0000313" key="9">
    <source>
        <dbReference type="EMBL" id="PNT98048.1"/>
    </source>
</evidence>
<dbReference type="GO" id="GO:0043094">
    <property type="term" value="P:metabolic compound salvage"/>
    <property type="evidence" value="ECO:0007669"/>
    <property type="project" value="UniProtKB-UniRule"/>
</dbReference>
<keyword evidence="10" id="KW-1185">Reference proteome</keyword>
<feature type="binding site" evidence="6">
    <location>
        <position position="335"/>
    </location>
    <ligand>
        <name>Mn(2+)</name>
        <dbReference type="ChEBI" id="CHEBI:29035"/>
        <label>2</label>
    </ligand>
</feature>
<dbReference type="GO" id="GO:0009117">
    <property type="term" value="P:nucleotide metabolic process"/>
    <property type="evidence" value="ECO:0007669"/>
    <property type="project" value="UniProtKB-UniRule"/>
</dbReference>
<dbReference type="NCBIfam" id="NF003766">
    <property type="entry name" value="PRK05362.1"/>
    <property type="match status" value="1"/>
</dbReference>
<comment type="catalytic activity">
    <reaction evidence="6">
        <text>2-deoxy-alpha-D-ribose 1-phosphate = 2-deoxy-D-ribose 5-phosphate</text>
        <dbReference type="Rhea" id="RHEA:27658"/>
        <dbReference type="ChEBI" id="CHEBI:57259"/>
        <dbReference type="ChEBI" id="CHEBI:62877"/>
        <dbReference type="EC" id="5.4.2.7"/>
    </reaction>
</comment>
<comment type="pathway">
    <text evidence="6">Carbohydrate degradation; 2-deoxy-D-ribose 1-phosphate degradation; D-glyceraldehyde 3-phosphate and acetaldehyde from 2-deoxy-alpha-D-ribose 1-phosphate: step 1/2.</text>
</comment>
<dbReference type="PIRSF" id="PIRSF001491">
    <property type="entry name" value="Ppentomutase"/>
    <property type="match status" value="1"/>
</dbReference>
<proteinExistence type="inferred from homology"/>
<dbReference type="GO" id="GO:0006015">
    <property type="term" value="P:5-phosphoribose 1-diphosphate biosynthetic process"/>
    <property type="evidence" value="ECO:0007669"/>
    <property type="project" value="UniProtKB-UniPathway"/>
</dbReference>
<dbReference type="OrthoDB" id="9769930at2"/>
<organism evidence="9 10">
    <name type="scientific">Clostridium thermosuccinogenes</name>
    <dbReference type="NCBI Taxonomy" id="84032"/>
    <lineage>
        <taxon>Bacteria</taxon>
        <taxon>Bacillati</taxon>
        <taxon>Bacillota</taxon>
        <taxon>Clostridia</taxon>
        <taxon>Eubacteriales</taxon>
        <taxon>Clostridiaceae</taxon>
        <taxon>Clostridium</taxon>
    </lineage>
</organism>
<dbReference type="Gene3D" id="3.40.720.10">
    <property type="entry name" value="Alkaline Phosphatase, subunit A"/>
    <property type="match status" value="1"/>
</dbReference>
<name>A0A2K2FH15_9CLOT</name>
<evidence type="ECO:0000256" key="2">
    <source>
        <dbReference type="ARBA" id="ARBA00022490"/>
    </source>
</evidence>
<dbReference type="InterPro" id="IPR010045">
    <property type="entry name" value="DeoB"/>
</dbReference>
<feature type="binding site" evidence="6">
    <location>
        <position position="324"/>
    </location>
    <ligand>
        <name>Mn(2+)</name>
        <dbReference type="ChEBI" id="CHEBI:29035"/>
        <label>1</label>
    </ligand>
</feature>
<evidence type="ECO:0000256" key="4">
    <source>
        <dbReference type="ARBA" id="ARBA00023211"/>
    </source>
</evidence>
<keyword evidence="2 6" id="KW-0963">Cytoplasm</keyword>
<feature type="binding site" evidence="6">
    <location>
        <position position="287"/>
    </location>
    <ligand>
        <name>Mn(2+)</name>
        <dbReference type="ChEBI" id="CHEBI:29035"/>
        <label>2</label>
    </ligand>
</feature>
<evidence type="ECO:0000256" key="1">
    <source>
        <dbReference type="ARBA" id="ARBA00010373"/>
    </source>
</evidence>
<dbReference type="Pfam" id="PF01676">
    <property type="entry name" value="Metalloenzyme"/>
    <property type="match status" value="1"/>
</dbReference>
<gene>
    <name evidence="6" type="primary">deoB</name>
    <name evidence="9" type="ORF">CDQ84_11895</name>
</gene>
<dbReference type="Proteomes" id="UP000236151">
    <property type="component" value="Unassembled WGS sequence"/>
</dbReference>
<dbReference type="KEGG" id="cthd:CDO33_07150"/>
<feature type="domain" description="Metalloenzyme" evidence="8">
    <location>
        <begin position="2"/>
        <end position="375"/>
    </location>
</feature>
<dbReference type="Gene3D" id="3.30.70.1250">
    <property type="entry name" value="Phosphopentomutase"/>
    <property type="match status" value="1"/>
</dbReference>
<dbReference type="UniPathway" id="UPA00087">
    <property type="reaction ID" value="UER00173"/>
</dbReference>
<comment type="caution">
    <text evidence="9">The sequence shown here is derived from an EMBL/GenBank/DDBJ whole genome shotgun (WGS) entry which is preliminary data.</text>
</comment>
<dbReference type="RefSeq" id="WP_103081960.1">
    <property type="nucleotide sequence ID" value="NZ_CP021850.1"/>
</dbReference>
<comment type="similarity">
    <text evidence="1 6">Belongs to the phosphopentomutase family.</text>
</comment>
<comment type="function">
    <text evidence="6">Isomerase that catalyzes the conversion of deoxy-ribose 1-phosphate (dRib-1-P) and ribose 1-phosphate (Rib-1-P) to deoxy-ribose 5-phosphate (dRib-5-P) and ribose 5-phosphate (Rib-5-P), respectively.</text>
</comment>
<accession>A0A2K2FH15</accession>
<keyword evidence="3 6" id="KW-0479">Metal-binding</keyword>
<comment type="cofactor">
    <cofactor evidence="6">
        <name>Mn(2+)</name>
        <dbReference type="ChEBI" id="CHEBI:29035"/>
    </cofactor>
    <text evidence="6">Binds 2 manganese ions.</text>
</comment>
<evidence type="ECO:0000313" key="10">
    <source>
        <dbReference type="Proteomes" id="UP000236151"/>
    </source>
</evidence>
<dbReference type="GO" id="GO:0008973">
    <property type="term" value="F:phosphopentomutase activity"/>
    <property type="evidence" value="ECO:0007669"/>
    <property type="project" value="UniProtKB-UniRule"/>
</dbReference>
<comment type="catalytic activity">
    <reaction evidence="6">
        <text>alpha-D-ribose 1-phosphate = D-ribose 5-phosphate</text>
        <dbReference type="Rhea" id="RHEA:18793"/>
        <dbReference type="ChEBI" id="CHEBI:57720"/>
        <dbReference type="ChEBI" id="CHEBI:78346"/>
        <dbReference type="EC" id="5.4.2.7"/>
    </reaction>
</comment>
<reference evidence="9 10" key="1">
    <citation type="submission" date="2017-06" db="EMBL/GenBank/DDBJ databases">
        <title>Investigating the central metabolism of Clostridium thermosuccinogenes.</title>
        <authorList>
            <person name="Koendjbiharie J.G."/>
            <person name="van Kranenburg R."/>
        </authorList>
    </citation>
    <scope>NUCLEOTIDE SEQUENCE [LARGE SCALE GENOMIC DNA]</scope>
    <source>
        <strain evidence="9 10">DSM 5806</strain>
    </source>
</reference>
<evidence type="ECO:0000256" key="7">
    <source>
        <dbReference type="NCBIfam" id="TIGR01696"/>
    </source>
</evidence>
<dbReference type="NCBIfam" id="TIGR01696">
    <property type="entry name" value="deoB"/>
    <property type="match status" value="1"/>
</dbReference>